<evidence type="ECO:0000313" key="2">
    <source>
        <dbReference type="EMBL" id="VEH95682.1"/>
    </source>
</evidence>
<sequence>MPTQQDLTKDFMAKLIAKVYDELTNKNPESLGPNNFIAFDPIGKVLMSNSFDFAINGIFGIPPKPKAILDKDGNQLLDANGKPQFNMVEYSDMVSSTKNGNYLKMEQFAVITDEIHDGAPPLLPGGKGRAMAIFNPTGKSVSKGYGDLMDWCEVADSEIDPKIETKLGKMRDKLFKEKILKNPEFDPDEIESDTNSKKITQTFISPMYKKYLEYAIKYEEVVEANNAVRIAADNGDSDASAQISIDGKNMKKREDMALKAWVALGFKEAVEKIQNYISEVEAKSILTLKKRLEKEYRNNLRTKIIDYTDYSVSSPVPAETIKLSDGWTTFDSKSVESISNYDKSAHAASIKAGFNALFVKGNAGSNFTRDSVNSSFSMEDVSFSFRIGKVAVARGWINQGFLESKYWRFAENSPQKINKDILSDGAGKGLISSIITELIMVKDVKFKFNKKSSSYQQIKTHFDAGGGFSFGPFFNSSAKYSYDNTSVDTKANFDDGLMSSPDISIIGYKCRILPLSPDTDKSIKKFVSGKV</sequence>
<reference evidence="2 4" key="2">
    <citation type="submission" date="2018-12" db="EMBL/GenBank/DDBJ databases">
        <authorList>
            <consortium name="Pathogen Informatics"/>
        </authorList>
    </citation>
    <scope>NUCLEOTIDE SEQUENCE [LARGE SCALE GENOMIC DNA]</scope>
    <source>
        <strain evidence="2 4">NCTC13489</strain>
    </source>
</reference>
<keyword evidence="3" id="KW-1185">Reference proteome</keyword>
<evidence type="ECO:0000313" key="3">
    <source>
        <dbReference type="Proteomes" id="UP000028349"/>
    </source>
</evidence>
<name>A0A448NMQ2_9FLAO</name>
<evidence type="ECO:0000313" key="1">
    <source>
        <dbReference type="EMBL" id="KEY20026.1"/>
    </source>
</evidence>
<dbReference type="RefSeq" id="WP_034716633.1">
    <property type="nucleotide sequence ID" value="NZ_FOIX01000002.1"/>
</dbReference>
<dbReference type="Proteomes" id="UP000028349">
    <property type="component" value="Unassembled WGS sequence"/>
</dbReference>
<dbReference type="OrthoDB" id="1110562at2"/>
<proteinExistence type="predicted"/>
<protein>
    <submittedName>
        <fullName evidence="2">Uncharacterized protein</fullName>
    </submittedName>
</protein>
<dbReference type="STRING" id="266748.HY04_02035"/>
<organism evidence="2 4">
    <name type="scientific">Kaistella antarctica</name>
    <dbReference type="NCBI Taxonomy" id="266748"/>
    <lineage>
        <taxon>Bacteria</taxon>
        <taxon>Pseudomonadati</taxon>
        <taxon>Bacteroidota</taxon>
        <taxon>Flavobacteriia</taxon>
        <taxon>Flavobacteriales</taxon>
        <taxon>Weeksellaceae</taxon>
        <taxon>Chryseobacterium group</taxon>
        <taxon>Kaistella</taxon>
    </lineage>
</organism>
<dbReference type="Proteomes" id="UP000270036">
    <property type="component" value="Chromosome"/>
</dbReference>
<evidence type="ECO:0000313" key="4">
    <source>
        <dbReference type="Proteomes" id="UP000270036"/>
    </source>
</evidence>
<reference evidence="1 3" key="1">
    <citation type="submission" date="2014-07" db="EMBL/GenBank/DDBJ databases">
        <authorList>
            <person name="Pisani N.G."/>
            <person name="Newman J.D."/>
        </authorList>
    </citation>
    <scope>NUCLEOTIDE SEQUENCE [LARGE SCALE GENOMIC DNA]</scope>
    <source>
        <strain evidence="1 3">LMG 24720</strain>
    </source>
</reference>
<dbReference type="KEGG" id="cant:NCTC13489_00218"/>
<accession>A0A448NMQ2</accession>
<dbReference type="EMBL" id="LR134441">
    <property type="protein sequence ID" value="VEH95682.1"/>
    <property type="molecule type" value="Genomic_DNA"/>
</dbReference>
<dbReference type="AlphaFoldDB" id="A0A448NMQ2"/>
<dbReference type="EMBL" id="JPEP01000001">
    <property type="protein sequence ID" value="KEY20026.1"/>
    <property type="molecule type" value="Genomic_DNA"/>
</dbReference>
<gene>
    <name evidence="1" type="ORF">HY04_02035</name>
    <name evidence="2" type="ORF">NCTC13489_00218</name>
</gene>